<dbReference type="Pfam" id="PF02801">
    <property type="entry name" value="Ketoacyl-synt_C"/>
    <property type="match status" value="1"/>
</dbReference>
<dbReference type="InterPro" id="IPR014030">
    <property type="entry name" value="Ketoacyl_synth_N"/>
</dbReference>
<sequence>MSGTGRQVVVSGIGLLTALGEGPEANWKAMVAGECGIGPIRAYDPSPLQTRLGGEIAGFDATRFASRRQLRTINRGDRLALAAARLALDDAGLPHNQAGGEELGHRAGLYLGGNKSIGRMDQLIEELKVIRRPDGRADLAHLGRHADVIMPPLFFVEGLQPGAVFNISQTYGIRGASAFFAGGADAGATAIGRGMRAVRRGDADVVIAGGYEDATDWWAMTLLDRLGVLTTRNDRGQAAYRPFDRERSGAVPGEGAALLVLEEKQAALRRGARIYAELTGYGAGHDCGTPPAPDAQGRGLSRAVRHALRDARLSAGDLGYIAADGSGTRLGDASESAGLRTALGAAAASVPVSTVKPQTGHLVGGGGALNAAVCALALHHGALPATLNLDDPDPVCALDHVRGSAREARPAHAMALARGIEGQAVALSLSRPA</sequence>
<dbReference type="OrthoDB" id="9808669at2"/>
<evidence type="ECO:0000259" key="5">
    <source>
        <dbReference type="PROSITE" id="PS52004"/>
    </source>
</evidence>
<dbReference type="CDD" id="cd00834">
    <property type="entry name" value="KAS_I_II"/>
    <property type="match status" value="1"/>
</dbReference>
<dbReference type="Gene3D" id="3.40.47.10">
    <property type="match status" value="2"/>
</dbReference>
<keyword evidence="3" id="KW-0012">Acyltransferase</keyword>
<protein>
    <submittedName>
        <fullName evidence="6">3-oxoacyl-[acyl-carrier-protein] synthase II</fullName>
    </submittedName>
</protein>
<dbReference type="InterPro" id="IPR016039">
    <property type="entry name" value="Thiolase-like"/>
</dbReference>
<dbReference type="InterPro" id="IPR020841">
    <property type="entry name" value="PKS_Beta-ketoAc_synthase_dom"/>
</dbReference>
<dbReference type="Pfam" id="PF00109">
    <property type="entry name" value="ketoacyl-synt"/>
    <property type="match status" value="1"/>
</dbReference>
<dbReference type="RefSeq" id="WP_055705655.1">
    <property type="nucleotide sequence ID" value="NZ_JBPJFI010000003.1"/>
</dbReference>
<reference evidence="6 7" key="1">
    <citation type="submission" date="2019-06" db="EMBL/GenBank/DDBJ databases">
        <title>Sequencing the genomes of 1000 actinobacteria strains.</title>
        <authorList>
            <person name="Klenk H.-P."/>
        </authorList>
    </citation>
    <scope>NUCLEOTIDE SEQUENCE [LARGE SCALE GENOMIC DNA]</scope>
    <source>
        <strain evidence="6 7">DSM 41929</strain>
    </source>
</reference>
<dbReference type="PROSITE" id="PS52004">
    <property type="entry name" value="KS3_2"/>
    <property type="match status" value="1"/>
</dbReference>
<evidence type="ECO:0000256" key="4">
    <source>
        <dbReference type="RuleBase" id="RU003694"/>
    </source>
</evidence>
<dbReference type="EMBL" id="VFNX01000007">
    <property type="protein sequence ID" value="TQK79263.1"/>
    <property type="molecule type" value="Genomic_DNA"/>
</dbReference>
<name>A0A542SXE0_9ACTN</name>
<dbReference type="InterPro" id="IPR014031">
    <property type="entry name" value="Ketoacyl_synth_C"/>
</dbReference>
<evidence type="ECO:0000256" key="3">
    <source>
        <dbReference type="ARBA" id="ARBA00023315"/>
    </source>
</evidence>
<dbReference type="InterPro" id="IPR000794">
    <property type="entry name" value="Beta-ketoacyl_synthase"/>
</dbReference>
<organism evidence="6 7">
    <name type="scientific">Streptomyces puniciscabiei</name>
    <dbReference type="NCBI Taxonomy" id="164348"/>
    <lineage>
        <taxon>Bacteria</taxon>
        <taxon>Bacillati</taxon>
        <taxon>Actinomycetota</taxon>
        <taxon>Actinomycetes</taxon>
        <taxon>Kitasatosporales</taxon>
        <taxon>Streptomycetaceae</taxon>
        <taxon>Streptomyces</taxon>
    </lineage>
</organism>
<keyword evidence="7" id="KW-1185">Reference proteome</keyword>
<accession>A0A542SXE0</accession>
<feature type="domain" description="Ketosynthase family 3 (KS3)" evidence="5">
    <location>
        <begin position="5"/>
        <end position="431"/>
    </location>
</feature>
<dbReference type="GO" id="GO:0004315">
    <property type="term" value="F:3-oxoacyl-[acyl-carrier-protein] synthase activity"/>
    <property type="evidence" value="ECO:0007669"/>
    <property type="project" value="TreeGrafter"/>
</dbReference>
<dbReference type="PANTHER" id="PTHR11712">
    <property type="entry name" value="POLYKETIDE SYNTHASE-RELATED"/>
    <property type="match status" value="1"/>
</dbReference>
<gene>
    <name evidence="6" type="ORF">FB563_8258</name>
</gene>
<dbReference type="GO" id="GO:0006633">
    <property type="term" value="P:fatty acid biosynthetic process"/>
    <property type="evidence" value="ECO:0007669"/>
    <property type="project" value="TreeGrafter"/>
</dbReference>
<dbReference type="SUPFAM" id="SSF53901">
    <property type="entry name" value="Thiolase-like"/>
    <property type="match status" value="2"/>
</dbReference>
<comment type="caution">
    <text evidence="6">The sequence shown here is derived from an EMBL/GenBank/DDBJ whole genome shotgun (WGS) entry which is preliminary data.</text>
</comment>
<dbReference type="SMART" id="SM00825">
    <property type="entry name" value="PKS_KS"/>
    <property type="match status" value="1"/>
</dbReference>
<evidence type="ECO:0000256" key="2">
    <source>
        <dbReference type="ARBA" id="ARBA00022679"/>
    </source>
</evidence>
<dbReference type="PANTHER" id="PTHR11712:SF322">
    <property type="entry name" value="POLYKETIDE BETA-KETOACYL SYNTHASE 2-RELATED"/>
    <property type="match status" value="1"/>
</dbReference>
<evidence type="ECO:0000313" key="7">
    <source>
        <dbReference type="Proteomes" id="UP000318103"/>
    </source>
</evidence>
<dbReference type="AlphaFoldDB" id="A0A542SXE0"/>
<proteinExistence type="inferred from homology"/>
<evidence type="ECO:0000313" key="6">
    <source>
        <dbReference type="EMBL" id="TQK79263.1"/>
    </source>
</evidence>
<dbReference type="Proteomes" id="UP000318103">
    <property type="component" value="Unassembled WGS sequence"/>
</dbReference>
<evidence type="ECO:0000256" key="1">
    <source>
        <dbReference type="ARBA" id="ARBA00008467"/>
    </source>
</evidence>
<comment type="similarity">
    <text evidence="1 4">Belongs to the thiolase-like superfamily. Beta-ketoacyl-ACP synthases family.</text>
</comment>
<keyword evidence="2 4" id="KW-0808">Transferase</keyword>